<evidence type="ECO:0000256" key="12">
    <source>
        <dbReference type="ARBA" id="ARBA00023239"/>
    </source>
</evidence>
<feature type="binding site" evidence="15">
    <location>
        <position position="237"/>
    </location>
    <ligand>
        <name>Zn(2+)</name>
        <dbReference type="ChEBI" id="CHEBI:29105"/>
    </ligand>
</feature>
<organism evidence="17 18">
    <name type="scientific">Opitutus terrae (strain DSM 11246 / JCM 15787 / PB90-1)</name>
    <dbReference type="NCBI Taxonomy" id="452637"/>
    <lineage>
        <taxon>Bacteria</taxon>
        <taxon>Pseudomonadati</taxon>
        <taxon>Verrucomicrobiota</taxon>
        <taxon>Opitutia</taxon>
        <taxon>Opitutales</taxon>
        <taxon>Opitutaceae</taxon>
        <taxon>Opitutus</taxon>
    </lineage>
</organism>
<dbReference type="OrthoDB" id="9772788at2"/>
<dbReference type="Proteomes" id="UP000007013">
    <property type="component" value="Chromosome"/>
</dbReference>
<dbReference type="GO" id="GO:0046872">
    <property type="term" value="F:metal ion binding"/>
    <property type="evidence" value="ECO:0007669"/>
    <property type="project" value="UniProtKB-KW"/>
</dbReference>
<dbReference type="InterPro" id="IPR029069">
    <property type="entry name" value="HotDog_dom_sf"/>
</dbReference>
<feature type="binding site" evidence="15">
    <location>
        <position position="233"/>
    </location>
    <ligand>
        <name>Zn(2+)</name>
        <dbReference type="ChEBI" id="CHEBI:29105"/>
    </ligand>
</feature>
<keyword evidence="8 15" id="KW-0479">Metal-binding</keyword>
<dbReference type="FunFam" id="3.10.129.10:FF:000001">
    <property type="entry name" value="3-hydroxyacyl-[acyl-carrier-protein] dehydratase FabZ"/>
    <property type="match status" value="1"/>
</dbReference>
<evidence type="ECO:0000256" key="11">
    <source>
        <dbReference type="ARBA" id="ARBA00023098"/>
    </source>
</evidence>
<accession>B1ZTX6</accession>
<dbReference type="Pfam" id="PF07977">
    <property type="entry name" value="FabA"/>
    <property type="match status" value="1"/>
</dbReference>
<keyword evidence="5 16" id="KW-0963">Cytoplasm</keyword>
<dbReference type="GO" id="GO:0103117">
    <property type="term" value="F:UDP-3-O-acyl-N-acetylglucosamine deacetylase activity"/>
    <property type="evidence" value="ECO:0007669"/>
    <property type="project" value="UniProtKB-UniRule"/>
</dbReference>
<evidence type="ECO:0000256" key="5">
    <source>
        <dbReference type="ARBA" id="ARBA00022490"/>
    </source>
</evidence>
<keyword evidence="12 16" id="KW-0456">Lyase</keyword>
<dbReference type="EMBL" id="CP001032">
    <property type="protein sequence ID" value="ACB75858.1"/>
    <property type="molecule type" value="Genomic_DNA"/>
</dbReference>
<gene>
    <name evidence="16" type="primary">fabZ</name>
    <name evidence="15" type="synonym">lpxC</name>
    <name evidence="17" type="ordered locus">Oter_2576</name>
</gene>
<dbReference type="InterPro" id="IPR010084">
    <property type="entry name" value="FabZ"/>
</dbReference>
<dbReference type="HAMAP" id="MF_00388">
    <property type="entry name" value="LpxC"/>
    <property type="match status" value="1"/>
</dbReference>
<comment type="catalytic activity">
    <reaction evidence="13 15">
        <text>a UDP-3-O-[(3R)-3-hydroxyacyl]-N-acetyl-alpha-D-glucosamine + H2O = a UDP-3-O-[(3R)-3-hydroxyacyl]-alpha-D-glucosamine + acetate</text>
        <dbReference type="Rhea" id="RHEA:67816"/>
        <dbReference type="ChEBI" id="CHEBI:15377"/>
        <dbReference type="ChEBI" id="CHEBI:30089"/>
        <dbReference type="ChEBI" id="CHEBI:137740"/>
        <dbReference type="ChEBI" id="CHEBI:173225"/>
        <dbReference type="EC" id="3.5.1.108"/>
    </reaction>
</comment>
<protein>
    <recommendedName>
        <fullName evidence="15 16">Multifunctional fusion protein</fullName>
    </recommendedName>
    <domain>
        <recommendedName>
            <fullName evidence="16">3-hydroxyacyl-[acyl-carrier-protein] dehydratase FabZ</fullName>
            <ecNumber evidence="16">4.2.1.59</ecNumber>
        </recommendedName>
        <alternativeName>
            <fullName evidence="16">(3R)-hydroxymyristoyl-[acyl-carrier-protein] dehydratase</fullName>
        </alternativeName>
        <alternativeName>
            <fullName evidence="16">Beta-hydroxyacyl-ACP dehydratase</fullName>
            <shortName evidence="16">(3R)-hydroxymyristoyl-ACP dehydrase</shortName>
        </alternativeName>
    </domain>
    <domain>
        <recommendedName>
            <fullName evidence="15">UDP-3-O-acyl-N-acetylglucosamine deacetylase</fullName>
            <shortName evidence="15">UDP-3-O-acyl-GlcNAc deacetylase</shortName>
            <ecNumber evidence="15">3.5.1.108</ecNumber>
        </recommendedName>
        <alternativeName>
            <fullName evidence="15">UDP-3-O-[R-3-hydroxymyristoyl]-N-acetylglucosamine deacetylase</fullName>
        </alternativeName>
    </domain>
</protein>
<evidence type="ECO:0000256" key="15">
    <source>
        <dbReference type="HAMAP-Rule" id="MF_00388"/>
    </source>
</evidence>
<evidence type="ECO:0000256" key="6">
    <source>
        <dbReference type="ARBA" id="ARBA00022516"/>
    </source>
</evidence>
<dbReference type="HAMAP" id="MF_00406">
    <property type="entry name" value="FabZ"/>
    <property type="match status" value="1"/>
</dbReference>
<comment type="similarity">
    <text evidence="16">Belongs to the thioester dehydratase family. FabZ subfamily.</text>
</comment>
<dbReference type="PANTHER" id="PTHR33694:SF1">
    <property type="entry name" value="UDP-3-O-ACYL-N-ACETYLGLUCOSAMINE DEACETYLASE 1, MITOCHONDRIAL-RELATED"/>
    <property type="match status" value="1"/>
</dbReference>
<dbReference type="GO" id="GO:0019171">
    <property type="term" value="F:(3R)-hydroxyacyl-[acyl-carrier-protein] dehydratase activity"/>
    <property type="evidence" value="ECO:0007669"/>
    <property type="project" value="UniProtKB-EC"/>
</dbReference>
<keyword evidence="9 15" id="KW-0378">Hydrolase</keyword>
<name>B1ZTX6_OPITP</name>
<comment type="function">
    <text evidence="2 15">Catalyzes the hydrolysis of UDP-3-O-myristoyl-N-acetylglucosamine to form UDP-3-O-myristoylglucosamine and acetate, the committed step in lipid A biosynthesis.</text>
</comment>
<dbReference type="UniPathway" id="UPA00359">
    <property type="reaction ID" value="UER00478"/>
</dbReference>
<dbReference type="NCBIfam" id="TIGR01750">
    <property type="entry name" value="fabZ"/>
    <property type="match status" value="1"/>
</dbReference>
<dbReference type="RefSeq" id="WP_012375393.1">
    <property type="nucleotide sequence ID" value="NC_010571.1"/>
</dbReference>
<dbReference type="InterPro" id="IPR013114">
    <property type="entry name" value="FabA_FabZ"/>
</dbReference>
<dbReference type="Gene3D" id="3.30.1700.10">
    <property type="entry name" value="lpxc deacetylase, domain 2"/>
    <property type="match status" value="1"/>
</dbReference>
<reference evidence="17 18" key="1">
    <citation type="journal article" date="2011" name="J. Bacteriol.">
        <title>Genome sequence of the verrucomicrobium Opitutus terrae PB90-1, an abundant inhabitant of rice paddy soil ecosystems.</title>
        <authorList>
            <person name="van Passel M.W."/>
            <person name="Kant R."/>
            <person name="Palva A."/>
            <person name="Copeland A."/>
            <person name="Lucas S."/>
            <person name="Lapidus A."/>
            <person name="Glavina del Rio T."/>
            <person name="Pitluck S."/>
            <person name="Goltsman E."/>
            <person name="Clum A."/>
            <person name="Sun H."/>
            <person name="Schmutz J."/>
            <person name="Larimer F.W."/>
            <person name="Land M.L."/>
            <person name="Hauser L."/>
            <person name="Kyrpides N."/>
            <person name="Mikhailova N."/>
            <person name="Richardson P.P."/>
            <person name="Janssen P.H."/>
            <person name="de Vos W.M."/>
            <person name="Smidt H."/>
        </authorList>
    </citation>
    <scope>NUCLEOTIDE SEQUENCE [LARGE SCALE GENOMIC DNA]</scope>
    <source>
        <strain evidence="18">DSM 11246 / JCM 15787 / PB90-1</strain>
    </source>
</reference>
<evidence type="ECO:0000256" key="13">
    <source>
        <dbReference type="ARBA" id="ARBA00024535"/>
    </source>
</evidence>
<dbReference type="GO" id="GO:0005737">
    <property type="term" value="C:cytoplasm"/>
    <property type="evidence" value="ECO:0007669"/>
    <property type="project" value="UniProtKB-SubCell"/>
</dbReference>
<dbReference type="SUPFAM" id="SSF54211">
    <property type="entry name" value="Ribosomal protein S5 domain 2-like"/>
    <property type="match status" value="2"/>
</dbReference>
<dbReference type="NCBIfam" id="NF009667">
    <property type="entry name" value="PRK13188.1"/>
    <property type="match status" value="1"/>
</dbReference>
<dbReference type="GO" id="GO:0006633">
    <property type="term" value="P:fatty acid biosynthetic process"/>
    <property type="evidence" value="ECO:0007669"/>
    <property type="project" value="UniProtKB-UniRule"/>
</dbReference>
<dbReference type="PANTHER" id="PTHR33694">
    <property type="entry name" value="UDP-3-O-ACYL-N-ACETYLGLUCOSAMINE DEACETYLASE 1, MITOCHONDRIAL-RELATED"/>
    <property type="match status" value="1"/>
</dbReference>
<evidence type="ECO:0000313" key="17">
    <source>
        <dbReference type="EMBL" id="ACB75858.1"/>
    </source>
</evidence>
<evidence type="ECO:0000256" key="3">
    <source>
        <dbReference type="ARBA" id="ARBA00004496"/>
    </source>
</evidence>
<keyword evidence="11 15" id="KW-0443">Lipid metabolism</keyword>
<comment type="subcellular location">
    <subcellularLocation>
        <location evidence="3 16">Cytoplasm</location>
    </subcellularLocation>
</comment>
<dbReference type="eggNOG" id="COG0764">
    <property type="taxonomic scope" value="Bacteria"/>
</dbReference>
<feature type="active site" description="Proton donor" evidence="15">
    <location>
        <position position="260"/>
    </location>
</feature>
<feature type="binding site" evidence="15">
    <location>
        <position position="77"/>
    </location>
    <ligand>
        <name>Zn(2+)</name>
        <dbReference type="ChEBI" id="CHEBI:29105"/>
    </ligand>
</feature>
<evidence type="ECO:0000256" key="14">
    <source>
        <dbReference type="ARBA" id="ARBA00025049"/>
    </source>
</evidence>
<dbReference type="KEGG" id="ote:Oter_2576"/>
<dbReference type="EC" id="3.5.1.108" evidence="15"/>
<dbReference type="CDD" id="cd01288">
    <property type="entry name" value="FabZ"/>
    <property type="match status" value="1"/>
</dbReference>
<comment type="function">
    <text evidence="14 16">Involved in unsaturated fatty acids biosynthesis. Catalyzes the dehydration of short chain beta-hydroxyacyl-ACPs and long chain saturated and unsaturated beta-hydroxyacyl-ACPs.</text>
</comment>
<keyword evidence="7 15" id="KW-0441">Lipid A biosynthesis</keyword>
<proteinExistence type="inferred from homology"/>
<comment type="similarity">
    <text evidence="15">Belongs to the LpxC family.</text>
</comment>
<keyword evidence="6 15" id="KW-0444">Lipid biosynthesis</keyword>
<feature type="active site" evidence="16">
    <location>
        <position position="347"/>
    </location>
</feature>
<evidence type="ECO:0000313" key="18">
    <source>
        <dbReference type="Proteomes" id="UP000007013"/>
    </source>
</evidence>
<dbReference type="HOGENOM" id="CLU_046528_2_0_0"/>
<evidence type="ECO:0000256" key="16">
    <source>
        <dbReference type="HAMAP-Rule" id="MF_00406"/>
    </source>
</evidence>
<comment type="catalytic activity">
    <reaction evidence="16">
        <text>a (3R)-hydroxyacyl-[ACP] = a (2E)-enoyl-[ACP] + H2O</text>
        <dbReference type="Rhea" id="RHEA:13097"/>
        <dbReference type="Rhea" id="RHEA-COMP:9925"/>
        <dbReference type="Rhea" id="RHEA-COMP:9945"/>
        <dbReference type="ChEBI" id="CHEBI:15377"/>
        <dbReference type="ChEBI" id="CHEBI:78784"/>
        <dbReference type="ChEBI" id="CHEBI:78827"/>
        <dbReference type="EC" id="4.2.1.59"/>
    </reaction>
</comment>
<evidence type="ECO:0000256" key="9">
    <source>
        <dbReference type="ARBA" id="ARBA00022801"/>
    </source>
</evidence>
<dbReference type="SUPFAM" id="SSF54637">
    <property type="entry name" value="Thioesterase/thiol ester dehydrase-isomerase"/>
    <property type="match status" value="1"/>
</dbReference>
<sequence length="446" mass="49181">MKQRTLAREVSIKGSALHTGDPVTLTMKPAPVDHGIVFKRTDLHGSPELRPRVDQVTDLVRATTIQSGHAKIHTVEHVLSALHGCGIDNVLLEMDASEPPIMDGSARPFVNLILQAEPVEQDKDREYFELDAPVSVTRGNSSIIALPSDVLKISCTSADDRGIHTQHLSLTIDPEVYQTQVAAARTFTIYEDIEELLKLGKIRGGSLDCAVVIRGDKIISKEPLRFKDEFVRHKILDIIGDVMLLGLPLKAHIVATRPGHAINAELTKAIYQKLLERKQGGTKKKEKPVAPTMLLTDETSLDIRRILDTVPHRYPFIMVDRVLEIKGPDELVALKNVTINEPYFQGHFPGNPVMPGVLQIEAMAQAAGILMLRKISSEGKTALFMSCDKVKFRRAVRPGDQLLIQVKMTKSRGNRIGVAEGQCSVNGQVVSSAELMFTVIDETDVE</sequence>
<dbReference type="InterPro" id="IPR015870">
    <property type="entry name" value="UDP-acyl_N-AcGlcN_deAcase_N"/>
</dbReference>
<dbReference type="eggNOG" id="COG0774">
    <property type="taxonomic scope" value="Bacteria"/>
</dbReference>
<dbReference type="Pfam" id="PF03331">
    <property type="entry name" value="LpxC"/>
    <property type="match status" value="1"/>
</dbReference>
<dbReference type="InterPro" id="IPR020568">
    <property type="entry name" value="Ribosomal_Su5_D2-typ_SF"/>
</dbReference>
<dbReference type="Gene3D" id="3.30.230.20">
    <property type="entry name" value="lpxc deacetylase, domain 1"/>
    <property type="match status" value="1"/>
</dbReference>
<keyword evidence="18" id="KW-1185">Reference proteome</keyword>
<evidence type="ECO:0000256" key="10">
    <source>
        <dbReference type="ARBA" id="ARBA00022833"/>
    </source>
</evidence>
<dbReference type="InterPro" id="IPR011334">
    <property type="entry name" value="UDP-acyl_GlcNac_deAcase_C"/>
</dbReference>
<dbReference type="STRING" id="452637.Oter_2576"/>
<dbReference type="GO" id="GO:0016020">
    <property type="term" value="C:membrane"/>
    <property type="evidence" value="ECO:0007669"/>
    <property type="project" value="GOC"/>
</dbReference>
<comment type="pathway">
    <text evidence="4 15">Glycolipid biosynthesis; lipid IV(A) biosynthesis; lipid IV(A) from (3R)-3-hydroxytetradecanoyl-[acyl-carrier-protein] and UDP-N-acetyl-alpha-D-glucosamine: step 2/6.</text>
</comment>
<evidence type="ECO:0000256" key="1">
    <source>
        <dbReference type="ARBA" id="ARBA00001947"/>
    </source>
</evidence>
<evidence type="ECO:0000256" key="2">
    <source>
        <dbReference type="ARBA" id="ARBA00002923"/>
    </source>
</evidence>
<evidence type="ECO:0000256" key="4">
    <source>
        <dbReference type="ARBA" id="ARBA00005002"/>
    </source>
</evidence>
<keyword evidence="10 15" id="KW-0862">Zinc</keyword>
<dbReference type="AlphaFoldDB" id="B1ZTX6"/>
<comment type="cofactor">
    <cofactor evidence="1 15">
        <name>Zn(2+)</name>
        <dbReference type="ChEBI" id="CHEBI:29105"/>
    </cofactor>
</comment>
<dbReference type="Gene3D" id="3.10.129.10">
    <property type="entry name" value="Hotdog Thioesterase"/>
    <property type="match status" value="1"/>
</dbReference>
<dbReference type="GO" id="GO:0009245">
    <property type="term" value="P:lipid A biosynthetic process"/>
    <property type="evidence" value="ECO:0007669"/>
    <property type="project" value="UniProtKB-UniRule"/>
</dbReference>
<dbReference type="InterPro" id="IPR004463">
    <property type="entry name" value="UDP-acyl_GlcNac_deAcase"/>
</dbReference>
<dbReference type="NCBIfam" id="TIGR00325">
    <property type="entry name" value="lpxC"/>
    <property type="match status" value="1"/>
</dbReference>
<dbReference type="EC" id="4.2.1.59" evidence="16"/>
<evidence type="ECO:0000256" key="7">
    <source>
        <dbReference type="ARBA" id="ARBA00022556"/>
    </source>
</evidence>
<evidence type="ECO:0000256" key="8">
    <source>
        <dbReference type="ARBA" id="ARBA00022723"/>
    </source>
</evidence>
<dbReference type="NCBIfam" id="NF000582">
    <property type="entry name" value="PRK00006.1"/>
    <property type="match status" value="1"/>
</dbReference>